<gene>
    <name evidence="2" type="ORF">SUFG_00017</name>
</gene>
<evidence type="ECO:0000313" key="2">
    <source>
        <dbReference type="EMBL" id="AGH07389.1"/>
    </source>
</evidence>
<dbReference type="EMBL" id="HQ317387">
    <property type="protein sequence ID" value="AGH07389.1"/>
    <property type="molecule type" value="Genomic_DNA"/>
</dbReference>
<evidence type="ECO:0000313" key="3">
    <source>
        <dbReference type="Proteomes" id="UP000207593"/>
    </source>
</evidence>
<dbReference type="Proteomes" id="UP000207593">
    <property type="component" value="Segment"/>
</dbReference>
<dbReference type="KEGG" id="vg:15012399"/>
<proteinExistence type="predicted"/>
<dbReference type="OrthoDB" id="14772at10239"/>
<dbReference type="GeneID" id="15012399"/>
<accession>M4PYG3</accession>
<name>M4PYG3_9CAUD</name>
<keyword evidence="3" id="KW-1185">Reference proteome</keyword>
<dbReference type="RefSeq" id="YP_007675805.1">
    <property type="nucleotide sequence ID" value="NC_020862.2"/>
</dbReference>
<evidence type="ECO:0000256" key="1">
    <source>
        <dbReference type="SAM" id="MobiDB-lite"/>
    </source>
</evidence>
<protein>
    <submittedName>
        <fullName evidence="2">Uncharacterized protein</fullName>
    </submittedName>
</protein>
<organism evidence="2 3">
    <name type="scientific">Sulfitobacter phage phiCB2047-B</name>
    <dbReference type="NCBI Taxonomy" id="754046"/>
    <lineage>
        <taxon>Viruses</taxon>
        <taxon>Duplodnaviria</taxon>
        <taxon>Heunggongvirae</taxon>
        <taxon>Uroviricota</taxon>
        <taxon>Caudoviricetes</taxon>
        <taxon>Schitoviridae</taxon>
        <taxon>Rhodovirinae</taxon>
        <taxon>Raunefjordenvirus</taxon>
        <taxon>Raunefjordenvirus CB2047B</taxon>
    </lineage>
</organism>
<reference evidence="2 3" key="1">
    <citation type="journal article" date="2014" name="Genome Announc.">
        <title>Genome Sequence of the Sulfitobacter sp. Strain 2047-Infecting Lytic Phage {Phi}CB2047-B.</title>
        <authorList>
            <person name="Ankrah N.Y."/>
            <person name="Budinoff C.R."/>
            <person name="Wilson W.H."/>
            <person name="Wilhelm S.W."/>
            <person name="Buchan A."/>
        </authorList>
    </citation>
    <scope>NUCLEOTIDE SEQUENCE [LARGE SCALE GENOMIC DNA]</scope>
    <source>
        <strain evidence="3">phiCB2047-B</strain>
    </source>
</reference>
<sequence length="155" mass="16529">MNNLSFGNYTDATQNGSTLSSTQVGMNQNMAPLSMGQPVGGAVTGVDVTASANPIGQQSAQQGGSFWKNGDGSFNTNNIQLALGGAQLLGGLWNSYQQQKIAKEQLGLSRQTFETNLANNTQTYNTALEDRIRARYNTEGRSSGEADSYLDKHSL</sequence>
<feature type="region of interest" description="Disordered" evidence="1">
    <location>
        <begin position="136"/>
        <end position="155"/>
    </location>
</feature>
<feature type="region of interest" description="Disordered" evidence="1">
    <location>
        <begin position="1"/>
        <end position="24"/>
    </location>
</feature>